<keyword evidence="11 12" id="KW-0998">Cell outer membrane</keyword>
<dbReference type="GO" id="GO:0006826">
    <property type="term" value="P:iron ion transport"/>
    <property type="evidence" value="ECO:0007669"/>
    <property type="project" value="UniProtKB-KW"/>
</dbReference>
<organism evidence="19 20">
    <name type="scientific">Aurantiacibacter rhizosphaerae</name>
    <dbReference type="NCBI Taxonomy" id="2691582"/>
    <lineage>
        <taxon>Bacteria</taxon>
        <taxon>Pseudomonadati</taxon>
        <taxon>Pseudomonadota</taxon>
        <taxon>Alphaproteobacteria</taxon>
        <taxon>Sphingomonadales</taxon>
        <taxon>Erythrobacteraceae</taxon>
        <taxon>Aurantiacibacter</taxon>
    </lineage>
</organism>
<evidence type="ECO:0000256" key="2">
    <source>
        <dbReference type="ARBA" id="ARBA00022448"/>
    </source>
</evidence>
<evidence type="ECO:0000256" key="15">
    <source>
        <dbReference type="RuleBase" id="RU003357"/>
    </source>
</evidence>
<feature type="signal peptide" evidence="16">
    <location>
        <begin position="1"/>
        <end position="34"/>
    </location>
</feature>
<evidence type="ECO:0000256" key="13">
    <source>
        <dbReference type="PROSITE-ProRule" id="PRU10143"/>
    </source>
</evidence>
<protein>
    <submittedName>
        <fullName evidence="19">TonB-dependent receptor</fullName>
    </submittedName>
</protein>
<evidence type="ECO:0000256" key="1">
    <source>
        <dbReference type="ARBA" id="ARBA00004571"/>
    </source>
</evidence>
<feature type="chain" id="PRO_5032457968" evidence="16">
    <location>
        <begin position="35"/>
        <end position="898"/>
    </location>
</feature>
<keyword evidence="5 12" id="KW-0812">Transmembrane</keyword>
<evidence type="ECO:0000256" key="5">
    <source>
        <dbReference type="ARBA" id="ARBA00022692"/>
    </source>
</evidence>
<dbReference type="InterPro" id="IPR000531">
    <property type="entry name" value="Beta-barrel_TonB"/>
</dbReference>
<evidence type="ECO:0000256" key="16">
    <source>
        <dbReference type="SAM" id="SignalP"/>
    </source>
</evidence>
<evidence type="ECO:0000256" key="14">
    <source>
        <dbReference type="PROSITE-ProRule" id="PRU10144"/>
    </source>
</evidence>
<feature type="domain" description="TonB-dependent receptor-like beta-barrel" evidence="17">
    <location>
        <begin position="302"/>
        <end position="861"/>
    </location>
</feature>
<accession>A0A844XCA1</accession>
<dbReference type="PROSITE" id="PS01156">
    <property type="entry name" value="TONB_DEPENDENT_REC_2"/>
    <property type="match status" value="1"/>
</dbReference>
<reference evidence="19 20" key="2">
    <citation type="submission" date="2020-02" db="EMBL/GenBank/DDBJ databases">
        <title>Erythrobacter dongmakensis sp. nov., isolated from a tidal mudflat.</title>
        <authorList>
            <person name="Kim I.S."/>
        </authorList>
    </citation>
    <scope>NUCLEOTIDE SEQUENCE [LARGE SCALE GENOMIC DNA]</scope>
    <source>
        <strain evidence="19 20">GH3-10</strain>
    </source>
</reference>
<dbReference type="GO" id="GO:0009279">
    <property type="term" value="C:cell outer membrane"/>
    <property type="evidence" value="ECO:0007669"/>
    <property type="project" value="UniProtKB-SubCell"/>
</dbReference>
<dbReference type="EMBL" id="WUBR01000001">
    <property type="protein sequence ID" value="MWV27460.1"/>
    <property type="molecule type" value="Genomic_DNA"/>
</dbReference>
<keyword evidence="2 12" id="KW-0813">Transport</keyword>
<feature type="short sequence motif" description="TonB C-terminal box" evidence="14">
    <location>
        <begin position="881"/>
        <end position="898"/>
    </location>
</feature>
<evidence type="ECO:0000256" key="12">
    <source>
        <dbReference type="PROSITE-ProRule" id="PRU01360"/>
    </source>
</evidence>
<evidence type="ECO:0000256" key="3">
    <source>
        <dbReference type="ARBA" id="ARBA00022452"/>
    </source>
</evidence>
<dbReference type="RefSeq" id="WP_160485024.1">
    <property type="nucleotide sequence ID" value="NZ_WUBR01000001.1"/>
</dbReference>
<keyword evidence="19" id="KW-0675">Receptor</keyword>
<keyword evidence="7" id="KW-0408">Iron</keyword>
<evidence type="ECO:0000256" key="8">
    <source>
        <dbReference type="ARBA" id="ARBA00023065"/>
    </source>
</evidence>
<keyword evidence="3 12" id="KW-1134">Transmembrane beta strand</keyword>
<dbReference type="PROSITE" id="PS52016">
    <property type="entry name" value="TONB_DEPENDENT_REC_3"/>
    <property type="match status" value="1"/>
</dbReference>
<feature type="short sequence motif" description="TonB box" evidence="13">
    <location>
        <begin position="52"/>
        <end position="58"/>
    </location>
</feature>
<evidence type="ECO:0000256" key="4">
    <source>
        <dbReference type="ARBA" id="ARBA00022496"/>
    </source>
</evidence>
<dbReference type="InterPro" id="IPR010917">
    <property type="entry name" value="TonB_rcpt_CS"/>
</dbReference>
<dbReference type="InterPro" id="IPR010916">
    <property type="entry name" value="TonB_box_CS"/>
</dbReference>
<dbReference type="SUPFAM" id="SSF56935">
    <property type="entry name" value="Porins"/>
    <property type="match status" value="1"/>
</dbReference>
<dbReference type="PANTHER" id="PTHR32552">
    <property type="entry name" value="FERRICHROME IRON RECEPTOR-RELATED"/>
    <property type="match status" value="1"/>
</dbReference>
<keyword evidence="8" id="KW-0406">Ion transport</keyword>
<dbReference type="Gene3D" id="2.40.170.20">
    <property type="entry name" value="TonB-dependent receptor, beta-barrel domain"/>
    <property type="match status" value="2"/>
</dbReference>
<comment type="subcellular location">
    <subcellularLocation>
        <location evidence="1 12">Cell outer membrane</location>
        <topology evidence="1 12">Multi-pass membrane protein</topology>
    </subcellularLocation>
</comment>
<evidence type="ECO:0000256" key="10">
    <source>
        <dbReference type="ARBA" id="ARBA00023136"/>
    </source>
</evidence>
<dbReference type="Pfam" id="PF07715">
    <property type="entry name" value="Plug"/>
    <property type="match status" value="1"/>
</dbReference>
<dbReference type="Pfam" id="PF00593">
    <property type="entry name" value="TonB_dep_Rec_b-barrel"/>
    <property type="match status" value="1"/>
</dbReference>
<keyword evidence="20" id="KW-1185">Reference proteome</keyword>
<proteinExistence type="inferred from homology"/>
<reference evidence="19 20" key="1">
    <citation type="submission" date="2019-12" db="EMBL/GenBank/DDBJ databases">
        <authorList>
            <person name="Lee S.D."/>
        </authorList>
    </citation>
    <scope>NUCLEOTIDE SEQUENCE [LARGE SCALE GENOMIC DNA]</scope>
    <source>
        <strain evidence="19 20">GH3-10</strain>
    </source>
</reference>
<evidence type="ECO:0000256" key="6">
    <source>
        <dbReference type="ARBA" id="ARBA00022729"/>
    </source>
</evidence>
<dbReference type="Proteomes" id="UP000461409">
    <property type="component" value="Unassembled WGS sequence"/>
</dbReference>
<evidence type="ECO:0000256" key="11">
    <source>
        <dbReference type="ARBA" id="ARBA00023237"/>
    </source>
</evidence>
<evidence type="ECO:0000313" key="20">
    <source>
        <dbReference type="Proteomes" id="UP000461409"/>
    </source>
</evidence>
<sequence>MTSITAGPAGFTRKCLCGVAAIALVAPVSAYAQAQVDTVEPVDEPEMAQGNSIVVTATKREQTLQEIPVAVSVTTAETLDREQIRDLKDLQSIVPSLRVTQLQSSANTNFIIRGFGNGANNAGIEPSVGVFIDNVYRSRSASQISDLPNVSRIEVLRGPQSTLFGKNASAGIISMVTSEPSFNLEGTAEVSYGNYDAMVARGYITGPLGENVAASFAAGINKRDGYNYDPASDTTTNERDRWFVRGQLLFDNAENFSARIIADYDRINENCCGVVNIQPSSFTQAIQAVGGQVNAPADAFDGIVYNNFPSTNDVKNYGLSAQLDYDVSDDVALTSITSYRETRGDFGQDVDFTSGDLLQRFNEQALDTFTQEFRVSGDWDRISALAGVFYFNESVIENQTVNYGQDFRPFANVLTTQLLGQSLTQAEGLIGALSGNPAQFIGTFFAPGRVEGGQFTLDNESVSLFSQVDFEIVDGLTLTLGGNYTMDEKTGTTDYQSFGTFSNIDLVTVGNRAIVAQGIANQVGAALMLGRPATQAEIQAFATGMSPAGAAGAAAFPTIQAGVQAFANANDANPAVNPLLQAQALQNFPRFVNIPNVVESGKTDDKDFSYTARLAYDINPDLNIYASYATGFKASSFALSRDSRPARADAAALAAAGLLRNNQTFGSRFAGPEESKVIEVGLKGNWGDYSANLTGFRQDIDGFQSNVFTGTGFFLANAGKQRTYGVEFEGTANPVDPLTLSLAVTWLDPSYVSFPLSPFGDISGTTPAGIPEWSVVIGGQYAQPMGNGDELILRSTYAYESEVQIVDGLPGFLDRTLPDGGKAQALAAATPFTRQVDELSASLTYVFDEPGIELSVWGRNLLDDRYFLSIFDSPAQPGSISAYPNQPRTYGATAKVRF</sequence>
<evidence type="ECO:0000256" key="7">
    <source>
        <dbReference type="ARBA" id="ARBA00023004"/>
    </source>
</evidence>
<feature type="domain" description="TonB-dependent receptor plug" evidence="18">
    <location>
        <begin position="64"/>
        <end position="172"/>
    </location>
</feature>
<name>A0A844XCA1_9SPHN</name>
<comment type="similarity">
    <text evidence="12 15">Belongs to the TonB-dependent receptor family.</text>
</comment>
<keyword evidence="9 13" id="KW-0798">TonB box</keyword>
<keyword evidence="6 16" id="KW-0732">Signal</keyword>
<gene>
    <name evidence="19" type="ORF">GRF63_06035</name>
</gene>
<evidence type="ECO:0000313" key="19">
    <source>
        <dbReference type="EMBL" id="MWV27460.1"/>
    </source>
</evidence>
<dbReference type="InterPro" id="IPR036942">
    <property type="entry name" value="Beta-barrel_TonB_sf"/>
</dbReference>
<evidence type="ECO:0000259" key="18">
    <source>
        <dbReference type="Pfam" id="PF07715"/>
    </source>
</evidence>
<dbReference type="PROSITE" id="PS00430">
    <property type="entry name" value="TONB_DEPENDENT_REC_1"/>
    <property type="match status" value="1"/>
</dbReference>
<dbReference type="InterPro" id="IPR012910">
    <property type="entry name" value="Plug_dom"/>
</dbReference>
<dbReference type="InterPro" id="IPR039426">
    <property type="entry name" value="TonB-dep_rcpt-like"/>
</dbReference>
<dbReference type="AlphaFoldDB" id="A0A844XCA1"/>
<keyword evidence="4" id="KW-0410">Iron transport</keyword>
<evidence type="ECO:0000256" key="9">
    <source>
        <dbReference type="ARBA" id="ARBA00023077"/>
    </source>
</evidence>
<comment type="caution">
    <text evidence="19">The sequence shown here is derived from an EMBL/GenBank/DDBJ whole genome shotgun (WGS) entry which is preliminary data.</text>
</comment>
<keyword evidence="10 12" id="KW-0472">Membrane</keyword>
<evidence type="ECO:0000259" key="17">
    <source>
        <dbReference type="Pfam" id="PF00593"/>
    </source>
</evidence>
<dbReference type="PANTHER" id="PTHR32552:SF81">
    <property type="entry name" value="TONB-DEPENDENT OUTER MEMBRANE RECEPTOR"/>
    <property type="match status" value="1"/>
</dbReference>